<gene>
    <name evidence="1" type="ORF">BkAM31D_21745</name>
</gene>
<name>A0A1X9MFS6_9BACI</name>
<evidence type="ECO:0000313" key="1">
    <source>
        <dbReference type="EMBL" id="ARK32266.1"/>
    </source>
</evidence>
<sequence precursor="true">MDNKGNIFILVILVMILGLAPVSAQEPNAFTRPTSVAFKGESPNWIVEHRLYLVGTDVDYETKITYRGEDQTIIGSPSLRYTIDDQEGGYITDTFSLNKAHLFQSKRLACYGCKYLDKKKEITVTIGEWEDYEEKIVLKALKK</sequence>
<keyword evidence="2" id="KW-1185">Reference proteome</keyword>
<reference evidence="1 2" key="1">
    <citation type="submission" date="2017-04" db="EMBL/GenBank/DDBJ databases">
        <title>Bacillus krulwichiae AM31D Genome sequencing and assembly.</title>
        <authorList>
            <person name="Krulwich T.A."/>
            <person name="Anastor L."/>
            <person name="Ehrlich R."/>
            <person name="Ehrlich G.D."/>
            <person name="Janto B."/>
        </authorList>
    </citation>
    <scope>NUCLEOTIDE SEQUENCE [LARGE SCALE GENOMIC DNA]</scope>
    <source>
        <strain evidence="1 2">AM31D</strain>
    </source>
</reference>
<accession>A0A1X9MFS6</accession>
<protein>
    <submittedName>
        <fullName evidence="1">Uncharacterized protein</fullName>
    </submittedName>
</protein>
<dbReference type="Proteomes" id="UP000193006">
    <property type="component" value="Chromosome"/>
</dbReference>
<dbReference type="RefSeq" id="WP_066156962.1">
    <property type="nucleotide sequence ID" value="NZ_CP020814.1"/>
</dbReference>
<evidence type="ECO:0000313" key="2">
    <source>
        <dbReference type="Proteomes" id="UP000193006"/>
    </source>
</evidence>
<dbReference type="AlphaFoldDB" id="A0A1X9MFS6"/>
<dbReference type="EMBL" id="CP020814">
    <property type="protein sequence ID" value="ARK32266.1"/>
    <property type="molecule type" value="Genomic_DNA"/>
</dbReference>
<proteinExistence type="predicted"/>
<dbReference type="KEGG" id="bkw:BkAM31D_21745"/>
<organism evidence="1 2">
    <name type="scientific">Halalkalibacter krulwichiae</name>
    <dbReference type="NCBI Taxonomy" id="199441"/>
    <lineage>
        <taxon>Bacteria</taxon>
        <taxon>Bacillati</taxon>
        <taxon>Bacillota</taxon>
        <taxon>Bacilli</taxon>
        <taxon>Bacillales</taxon>
        <taxon>Bacillaceae</taxon>
        <taxon>Halalkalibacter</taxon>
    </lineage>
</organism>
<dbReference type="STRING" id="199441.BkAM31D_21745"/>